<reference evidence="2 3" key="1">
    <citation type="submission" date="2019-10" db="EMBL/GenBank/DDBJ databases">
        <title>Deinococcus sp. isolated from soil.</title>
        <authorList>
            <person name="Li Y."/>
            <person name="Wang J."/>
        </authorList>
    </citation>
    <scope>NUCLEOTIDE SEQUENCE [LARGE SCALE GENOMIC DNA]</scope>
    <source>
        <strain evidence="2 3">SDU3-2</strain>
    </source>
</reference>
<feature type="signal peptide" evidence="1">
    <location>
        <begin position="1"/>
        <end position="20"/>
    </location>
</feature>
<protein>
    <recommendedName>
        <fullName evidence="4">Secreted protein</fullName>
    </recommendedName>
</protein>
<dbReference type="RefSeq" id="WP_152872236.1">
    <property type="nucleotide sequence ID" value="NZ_WBSL01000011.1"/>
</dbReference>
<accession>A0A7X1NY28</accession>
<evidence type="ECO:0000256" key="1">
    <source>
        <dbReference type="SAM" id="SignalP"/>
    </source>
</evidence>
<sequence length="152" mass="15060">MKTKALLLSALILVPSAGAAAVQAAPTQDFRVQTGKALAAPAQDFRVSYTSTALNTTPTIFAKSNLPQALNDEELDEVTGEGGPVSISTLGAAGGIIGGVGAAVNEGAKALSNYVKTGETKTTWSEVGTNVGAGILGGIATGVVGGLIAPFF</sequence>
<dbReference type="EMBL" id="WBSL01000011">
    <property type="protein sequence ID" value="MPY67922.1"/>
    <property type="molecule type" value="Genomic_DNA"/>
</dbReference>
<comment type="caution">
    <text evidence="2">The sequence shown here is derived from an EMBL/GenBank/DDBJ whole genome shotgun (WGS) entry which is preliminary data.</text>
</comment>
<evidence type="ECO:0000313" key="2">
    <source>
        <dbReference type="EMBL" id="MPY67922.1"/>
    </source>
</evidence>
<evidence type="ECO:0000313" key="3">
    <source>
        <dbReference type="Proteomes" id="UP000484842"/>
    </source>
</evidence>
<proteinExistence type="predicted"/>
<dbReference type="AlphaFoldDB" id="A0A7X1NY28"/>
<dbReference type="Proteomes" id="UP000484842">
    <property type="component" value="Unassembled WGS sequence"/>
</dbReference>
<feature type="chain" id="PRO_5030526260" description="Secreted protein" evidence="1">
    <location>
        <begin position="21"/>
        <end position="152"/>
    </location>
</feature>
<keyword evidence="1" id="KW-0732">Signal</keyword>
<evidence type="ECO:0008006" key="4">
    <source>
        <dbReference type="Google" id="ProtNLM"/>
    </source>
</evidence>
<gene>
    <name evidence="2" type="ORF">F8S09_14765</name>
</gene>
<keyword evidence="3" id="KW-1185">Reference proteome</keyword>
<name>A0A7X1NY28_9DEIO</name>
<organism evidence="2 3">
    <name type="scientific">Deinococcus terrestris</name>
    <dbReference type="NCBI Taxonomy" id="2651870"/>
    <lineage>
        <taxon>Bacteria</taxon>
        <taxon>Thermotogati</taxon>
        <taxon>Deinococcota</taxon>
        <taxon>Deinococci</taxon>
        <taxon>Deinococcales</taxon>
        <taxon>Deinococcaceae</taxon>
        <taxon>Deinococcus</taxon>
    </lineage>
</organism>